<organism evidence="1 2">
    <name type="scientific">Oryzias melastigma</name>
    <name type="common">Marine medaka</name>
    <dbReference type="NCBI Taxonomy" id="30732"/>
    <lineage>
        <taxon>Eukaryota</taxon>
        <taxon>Metazoa</taxon>
        <taxon>Chordata</taxon>
        <taxon>Craniata</taxon>
        <taxon>Vertebrata</taxon>
        <taxon>Euteleostomi</taxon>
        <taxon>Actinopterygii</taxon>
        <taxon>Neopterygii</taxon>
        <taxon>Teleostei</taxon>
        <taxon>Neoteleostei</taxon>
        <taxon>Acanthomorphata</taxon>
        <taxon>Ovalentaria</taxon>
        <taxon>Atherinomorphae</taxon>
        <taxon>Beloniformes</taxon>
        <taxon>Adrianichthyidae</taxon>
        <taxon>Oryziinae</taxon>
        <taxon>Oryzias</taxon>
    </lineage>
</organism>
<name>A0A834CE94_ORYME</name>
<dbReference type="EMBL" id="WKFB01000230">
    <property type="protein sequence ID" value="KAF6730807.1"/>
    <property type="molecule type" value="Genomic_DNA"/>
</dbReference>
<accession>A0A834CE94</accession>
<evidence type="ECO:0000313" key="2">
    <source>
        <dbReference type="Proteomes" id="UP000646548"/>
    </source>
</evidence>
<dbReference type="Proteomes" id="UP000646548">
    <property type="component" value="Unassembled WGS sequence"/>
</dbReference>
<comment type="caution">
    <text evidence="1">The sequence shown here is derived from an EMBL/GenBank/DDBJ whole genome shotgun (WGS) entry which is preliminary data.</text>
</comment>
<sequence length="176" mass="20126">MTVKDYSRVFKVLQLCGQTPRLPGRRLKDCSALMIPTLTSSSFFLLHASSGCPPLSSCVDSHHSAARNPRLTTHETHGVCVVLKDCVVWSGLVLFCVLDSVENVKLVGLCKNQKQTLFRREKQRLHRDDQRREWRNEQENPTEPFTLIHSHVPSIQDSTYFSITLSRKNSEKCFLK</sequence>
<proteinExistence type="predicted"/>
<dbReference type="AlphaFoldDB" id="A0A834CE94"/>
<reference evidence="1" key="1">
    <citation type="journal article" name="BMC Genomics">
        <title>Long-read sequencing and de novo genome assembly of marine medaka (Oryzias melastigma).</title>
        <authorList>
            <person name="Liang P."/>
            <person name="Saqib H.S.A."/>
            <person name="Ni X."/>
            <person name="Shen Y."/>
        </authorList>
    </citation>
    <scope>NUCLEOTIDE SEQUENCE</scope>
    <source>
        <strain evidence="1">Bigg-433</strain>
    </source>
</reference>
<protein>
    <submittedName>
        <fullName evidence="1">Uncharacterized protein</fullName>
    </submittedName>
</protein>
<evidence type="ECO:0000313" key="1">
    <source>
        <dbReference type="EMBL" id="KAF6730807.1"/>
    </source>
</evidence>
<gene>
    <name evidence="1" type="ORF">FQA47_008410</name>
</gene>